<dbReference type="InterPro" id="IPR016197">
    <property type="entry name" value="Chromo-like_dom_sf"/>
</dbReference>
<dbReference type="CDD" id="cd00024">
    <property type="entry name" value="CD_CSD"/>
    <property type="match status" value="1"/>
</dbReference>
<accession>A0A2I0WYJ8</accession>
<evidence type="ECO:0000313" key="2">
    <source>
        <dbReference type="EMBL" id="PKU80739.1"/>
    </source>
</evidence>
<reference evidence="2 3" key="2">
    <citation type="journal article" date="2017" name="Nature">
        <title>The Apostasia genome and the evolution of orchids.</title>
        <authorList>
            <person name="Zhang G.Q."/>
            <person name="Liu K.W."/>
            <person name="Li Z."/>
            <person name="Lohaus R."/>
            <person name="Hsiao Y.Y."/>
            <person name="Niu S.C."/>
            <person name="Wang J.Y."/>
            <person name="Lin Y.C."/>
            <person name="Xu Q."/>
            <person name="Chen L.J."/>
            <person name="Yoshida K."/>
            <person name="Fujiwara S."/>
            <person name="Wang Z.W."/>
            <person name="Zhang Y.Q."/>
            <person name="Mitsuda N."/>
            <person name="Wang M."/>
            <person name="Liu G.H."/>
            <person name="Pecoraro L."/>
            <person name="Huang H.X."/>
            <person name="Xiao X.J."/>
            <person name="Lin M."/>
            <person name="Wu X.Y."/>
            <person name="Wu W.L."/>
            <person name="Chen Y.Y."/>
            <person name="Chang S.B."/>
            <person name="Sakamoto S."/>
            <person name="Ohme-Takagi M."/>
            <person name="Yagi M."/>
            <person name="Zeng S.J."/>
            <person name="Shen C.Y."/>
            <person name="Yeh C.M."/>
            <person name="Luo Y.B."/>
            <person name="Tsai W.C."/>
            <person name="Van de Peer Y."/>
            <person name="Liu Z.J."/>
        </authorList>
    </citation>
    <scope>NUCLEOTIDE SEQUENCE [LARGE SCALE GENOMIC DNA]</scope>
    <source>
        <tissue evidence="2">The whole plant</tissue>
    </source>
</reference>
<feature type="domain" description="Chromo" evidence="1">
    <location>
        <begin position="121"/>
        <end position="162"/>
    </location>
</feature>
<gene>
    <name evidence="2" type="ORF">MA16_Dca023436</name>
</gene>
<evidence type="ECO:0000259" key="1">
    <source>
        <dbReference type="Pfam" id="PF00385"/>
    </source>
</evidence>
<keyword evidence="3" id="KW-1185">Reference proteome</keyword>
<dbReference type="PANTHER" id="PTHR46148:SF57">
    <property type="entry name" value="OS12G0499874 PROTEIN"/>
    <property type="match status" value="1"/>
</dbReference>
<evidence type="ECO:0000313" key="3">
    <source>
        <dbReference type="Proteomes" id="UP000233837"/>
    </source>
</evidence>
<dbReference type="PANTHER" id="PTHR46148">
    <property type="entry name" value="CHROMO DOMAIN-CONTAINING PROTEIN"/>
    <property type="match status" value="1"/>
</dbReference>
<name>A0A2I0WYJ8_9ASPA</name>
<dbReference type="Pfam" id="PF00385">
    <property type="entry name" value="Chromo"/>
    <property type="match status" value="1"/>
</dbReference>
<dbReference type="InterPro" id="IPR023780">
    <property type="entry name" value="Chromo_domain"/>
</dbReference>
<proteinExistence type="predicted"/>
<organism evidence="2 3">
    <name type="scientific">Dendrobium catenatum</name>
    <dbReference type="NCBI Taxonomy" id="906689"/>
    <lineage>
        <taxon>Eukaryota</taxon>
        <taxon>Viridiplantae</taxon>
        <taxon>Streptophyta</taxon>
        <taxon>Embryophyta</taxon>
        <taxon>Tracheophyta</taxon>
        <taxon>Spermatophyta</taxon>
        <taxon>Magnoliopsida</taxon>
        <taxon>Liliopsida</taxon>
        <taxon>Asparagales</taxon>
        <taxon>Orchidaceae</taxon>
        <taxon>Epidendroideae</taxon>
        <taxon>Malaxideae</taxon>
        <taxon>Dendrobiinae</taxon>
        <taxon>Dendrobium</taxon>
    </lineage>
</organism>
<reference evidence="2 3" key="1">
    <citation type="journal article" date="2016" name="Sci. Rep.">
        <title>The Dendrobium catenatum Lindl. genome sequence provides insights into polysaccharide synthase, floral development and adaptive evolution.</title>
        <authorList>
            <person name="Zhang G.Q."/>
            <person name="Xu Q."/>
            <person name="Bian C."/>
            <person name="Tsai W.C."/>
            <person name="Yeh C.M."/>
            <person name="Liu K.W."/>
            <person name="Yoshida K."/>
            <person name="Zhang L.S."/>
            <person name="Chang S.B."/>
            <person name="Chen F."/>
            <person name="Shi Y."/>
            <person name="Su Y.Y."/>
            <person name="Zhang Y.Q."/>
            <person name="Chen L.J."/>
            <person name="Yin Y."/>
            <person name="Lin M."/>
            <person name="Huang H."/>
            <person name="Deng H."/>
            <person name="Wang Z.W."/>
            <person name="Zhu S.L."/>
            <person name="Zhao X."/>
            <person name="Deng C."/>
            <person name="Niu S.C."/>
            <person name="Huang J."/>
            <person name="Wang M."/>
            <person name="Liu G.H."/>
            <person name="Yang H.J."/>
            <person name="Xiao X.J."/>
            <person name="Hsiao Y.Y."/>
            <person name="Wu W.L."/>
            <person name="Chen Y.Y."/>
            <person name="Mitsuda N."/>
            <person name="Ohme-Takagi M."/>
            <person name="Luo Y.B."/>
            <person name="Van de Peer Y."/>
            <person name="Liu Z.J."/>
        </authorList>
    </citation>
    <scope>NUCLEOTIDE SEQUENCE [LARGE SCALE GENOMIC DNA]</scope>
    <source>
        <tissue evidence="2">The whole plant</tissue>
    </source>
</reference>
<dbReference type="EMBL" id="KZ502314">
    <property type="protein sequence ID" value="PKU80739.1"/>
    <property type="molecule type" value="Genomic_DNA"/>
</dbReference>
<dbReference type="Proteomes" id="UP000233837">
    <property type="component" value="Unassembled WGS sequence"/>
</dbReference>
<protein>
    <recommendedName>
        <fullName evidence="1">Chromo domain-containing protein</fullName>
    </recommendedName>
</protein>
<sequence length="202" mass="24410">MVPYQALYGRKCRTPLSWVEVGERQLLCPQLVYQATEKVRLIRDILKEAQDRQQKYYDSKHKIVEFDRVRQVAYKLALTSDMFKIHNDFHISMLIKWVTDESQRIPQNDIKLQKDLTYVEEPEKILKMDVHKLRNRMIPFVKVKWKHRSIKQTTWEKEADMIRSFLTHSKSMKSEFRGRNSIKEGRFVKPKYFSELFILTIK</sequence>
<dbReference type="AlphaFoldDB" id="A0A2I0WYJ8"/>
<dbReference type="SUPFAM" id="SSF54160">
    <property type="entry name" value="Chromo domain-like"/>
    <property type="match status" value="1"/>
</dbReference>